<dbReference type="EMBL" id="FOMJ01000004">
    <property type="protein sequence ID" value="SFD37984.1"/>
    <property type="molecule type" value="Genomic_DNA"/>
</dbReference>
<dbReference type="AlphaFoldDB" id="A0A1I1RUD8"/>
<feature type="transmembrane region" description="Helical" evidence="1">
    <location>
        <begin position="990"/>
        <end position="1016"/>
    </location>
</feature>
<dbReference type="STRING" id="1123397.SAMN05660831_01572"/>
<feature type="transmembrane region" description="Helical" evidence="1">
    <location>
        <begin position="336"/>
        <end position="355"/>
    </location>
</feature>
<sequence>MKLSEIPPGPLRWMVCHRVAPNLLMLALLVGGLIMSLQIQKQVFPEFQLDTVAVSVAYPGATPEEVERAVVLPVEEAVSGLDGIEEIRATAAEGSGTVTLEVRTGADRQTVYQDVQQAVGRITTLPADADQPEISLSSRRVDVMDIQIHGDVDPWTLRQAAEQVRDRLLDSDGVSQAELDGVRGLQIHIEIPERELRAHGLTRSQVAGTVRDYARDRAGGSVETSGGEILLRVTERREWAREFGSIPVITGTAGAPVRLGDIATIREGFENIDRAAIFNGEPTIGMEVFRVENQTPITVSEAVHAAMPRVLADLPASIDVTIEDDNSDVYSQRLNLLLTNGFLGLLLVLVLLSLFLEFKLAFWVTVGIPTAFLGAFLFLPALDVSISMVSMFAFIVALGIVVDDAIVAGENIYEYRQRGMDLIPAAVQGARDIAVPITFSILTNMVAFAPLLFIPGTFGQIWAVIPTVVIAVFAISWVEALFILPAHLAHTRDERRSREALHRRQQAFSDAFRRFIDRRYRPLLAITVRWRYVTTAAAFAILVVTLAVPVSGKMGFILMPKVEGNRADATVTLPVGSPMHRAEAVRDRMVEAVHRVIDANGGDQLATGVYASINENRVRLAAYLRPPAERPISTAEVVRLWREEAGTIPGVESVRYESDRGGPGGGPAVSVELAHANIDMLEQASERLADELETLGPTTDVDDGYTPGKRQFDIDITEAARSLGLTAADIGDQVRHAFYGAEALRVLRGRNEVRVLVRRPEAERRGVEDVENMLIRIPDGGWVPLTEVAEIERGRGYTTISRRDHRRTVTVTADVDPPGETQRVLDTLRQELLPALTDDHPGLTWSFQGRQESMRDAINSFFTSVTLVLLVIYALLAIPFRSYIQPLIIMAAIPFGVVGAILGHLLMGYNLSIISIMGVIALGGVVVNDALVMIDYANARRREGVSPIEAVTEAGARRFRPIMLTTLTTFGGLAPMIFETSRQARFMIPMAISLGYGILFATAILLLLIPSLYAIVEDLRRIAGFQND</sequence>
<feature type="transmembrane region" description="Helical" evidence="1">
    <location>
        <begin position="887"/>
        <end position="907"/>
    </location>
</feature>
<dbReference type="Proteomes" id="UP000198611">
    <property type="component" value="Unassembled WGS sequence"/>
</dbReference>
<dbReference type="Pfam" id="PF00873">
    <property type="entry name" value="ACR_tran"/>
    <property type="match status" value="1"/>
</dbReference>
<proteinExistence type="predicted"/>
<organism evidence="2 3">
    <name type="scientific">Thiohalospira halophila DSM 15071</name>
    <dbReference type="NCBI Taxonomy" id="1123397"/>
    <lineage>
        <taxon>Bacteria</taxon>
        <taxon>Pseudomonadati</taxon>
        <taxon>Pseudomonadota</taxon>
        <taxon>Gammaproteobacteria</taxon>
        <taxon>Thiohalospirales</taxon>
        <taxon>Thiohalospiraceae</taxon>
        <taxon>Thiohalospira</taxon>
    </lineage>
</organism>
<dbReference type="GO" id="GO:0042910">
    <property type="term" value="F:xenobiotic transmembrane transporter activity"/>
    <property type="evidence" value="ECO:0007669"/>
    <property type="project" value="TreeGrafter"/>
</dbReference>
<protein>
    <submittedName>
        <fullName evidence="2">Multidrug efflux pump subunit AcrB</fullName>
    </submittedName>
</protein>
<dbReference type="SUPFAM" id="SSF82866">
    <property type="entry name" value="Multidrug efflux transporter AcrB transmembrane domain"/>
    <property type="match status" value="2"/>
</dbReference>
<feature type="transmembrane region" description="Helical" evidence="1">
    <location>
        <begin position="433"/>
        <end position="455"/>
    </location>
</feature>
<dbReference type="PANTHER" id="PTHR32063">
    <property type="match status" value="1"/>
</dbReference>
<dbReference type="InterPro" id="IPR027463">
    <property type="entry name" value="AcrB_DN_DC_subdom"/>
</dbReference>
<dbReference type="Gene3D" id="3.30.70.1320">
    <property type="entry name" value="Multidrug efflux transporter AcrB pore domain like"/>
    <property type="match status" value="1"/>
</dbReference>
<keyword evidence="1" id="KW-1133">Transmembrane helix</keyword>
<evidence type="ECO:0000313" key="3">
    <source>
        <dbReference type="Proteomes" id="UP000198611"/>
    </source>
</evidence>
<feature type="transmembrane region" description="Helical" evidence="1">
    <location>
        <begin position="362"/>
        <end position="382"/>
    </location>
</feature>
<dbReference type="RefSeq" id="WP_240308060.1">
    <property type="nucleotide sequence ID" value="NZ_FOMJ01000004.1"/>
</dbReference>
<dbReference type="PANTHER" id="PTHR32063:SF33">
    <property type="entry name" value="RND SUPERFAMILY EFFLUX PUMP PERMEASE COMPONENT"/>
    <property type="match status" value="1"/>
</dbReference>
<dbReference type="PRINTS" id="PR00702">
    <property type="entry name" value="ACRIFLAVINRP"/>
</dbReference>
<evidence type="ECO:0000256" key="1">
    <source>
        <dbReference type="SAM" id="Phobius"/>
    </source>
</evidence>
<evidence type="ECO:0000313" key="2">
    <source>
        <dbReference type="EMBL" id="SFD37984.1"/>
    </source>
</evidence>
<name>A0A1I1RUD8_9GAMM</name>
<feature type="transmembrane region" description="Helical" evidence="1">
    <location>
        <begin position="388"/>
        <end position="413"/>
    </location>
</feature>
<dbReference type="Gene3D" id="3.30.70.1440">
    <property type="entry name" value="Multidrug efflux transporter AcrB pore domain"/>
    <property type="match status" value="1"/>
</dbReference>
<feature type="transmembrane region" description="Helical" evidence="1">
    <location>
        <begin position="913"/>
        <end position="938"/>
    </location>
</feature>
<keyword evidence="1" id="KW-0812">Transmembrane</keyword>
<reference evidence="2 3" key="1">
    <citation type="submission" date="2016-10" db="EMBL/GenBank/DDBJ databases">
        <authorList>
            <person name="de Groot N.N."/>
        </authorList>
    </citation>
    <scope>NUCLEOTIDE SEQUENCE [LARGE SCALE GENOMIC DNA]</scope>
    <source>
        <strain evidence="2 3">HL3</strain>
    </source>
</reference>
<dbReference type="SUPFAM" id="SSF82714">
    <property type="entry name" value="Multidrug efflux transporter AcrB TolC docking domain, DN and DC subdomains"/>
    <property type="match status" value="2"/>
</dbReference>
<dbReference type="Gene3D" id="3.30.70.1430">
    <property type="entry name" value="Multidrug efflux transporter AcrB pore domain"/>
    <property type="match status" value="2"/>
</dbReference>
<accession>A0A1I1RUD8</accession>
<keyword evidence="3" id="KW-1185">Reference proteome</keyword>
<feature type="transmembrane region" description="Helical" evidence="1">
    <location>
        <begin position="20"/>
        <end position="39"/>
    </location>
</feature>
<feature type="transmembrane region" description="Helical" evidence="1">
    <location>
        <begin position="528"/>
        <end position="550"/>
    </location>
</feature>
<dbReference type="InterPro" id="IPR001036">
    <property type="entry name" value="Acrflvin-R"/>
</dbReference>
<feature type="transmembrane region" description="Helical" evidence="1">
    <location>
        <begin position="461"/>
        <end position="488"/>
    </location>
</feature>
<dbReference type="GO" id="GO:0005886">
    <property type="term" value="C:plasma membrane"/>
    <property type="evidence" value="ECO:0007669"/>
    <property type="project" value="TreeGrafter"/>
</dbReference>
<gene>
    <name evidence="2" type="ORF">SAMN05660831_01572</name>
</gene>
<dbReference type="Gene3D" id="3.30.2090.10">
    <property type="entry name" value="Multidrug efflux transporter AcrB TolC docking domain, DN and DC subdomains"/>
    <property type="match status" value="2"/>
</dbReference>
<feature type="transmembrane region" description="Helical" evidence="1">
    <location>
        <begin position="861"/>
        <end position="880"/>
    </location>
</feature>
<dbReference type="SUPFAM" id="SSF82693">
    <property type="entry name" value="Multidrug efflux transporter AcrB pore domain, PN1, PN2, PC1 and PC2 subdomains"/>
    <property type="match status" value="2"/>
</dbReference>
<keyword evidence="1" id="KW-0472">Membrane</keyword>
<dbReference type="Gene3D" id="1.20.1640.10">
    <property type="entry name" value="Multidrug efflux transporter AcrB transmembrane domain"/>
    <property type="match status" value="2"/>
</dbReference>
<feature type="transmembrane region" description="Helical" evidence="1">
    <location>
        <begin position="959"/>
        <end position="978"/>
    </location>
</feature>